<proteinExistence type="predicted"/>
<dbReference type="CDD" id="cd00105">
    <property type="entry name" value="KH-I"/>
    <property type="match status" value="1"/>
</dbReference>
<dbReference type="AlphaFoldDB" id="A0A8H4RTG3"/>
<name>A0A8H4RTG3_9HELO</name>
<comment type="caution">
    <text evidence="1">The sequence shown here is derived from an EMBL/GenBank/DDBJ whole genome shotgun (WGS) entry which is preliminary data.</text>
</comment>
<protein>
    <submittedName>
        <fullName evidence="1">Uncharacterized protein</fullName>
    </submittedName>
</protein>
<dbReference type="EMBL" id="JAAMPI010000102">
    <property type="protein sequence ID" value="KAF4635732.1"/>
    <property type="molecule type" value="Genomic_DNA"/>
</dbReference>
<dbReference type="Proteomes" id="UP000566819">
    <property type="component" value="Unassembled WGS sequence"/>
</dbReference>
<organism evidence="1 2">
    <name type="scientific">Cudoniella acicularis</name>
    <dbReference type="NCBI Taxonomy" id="354080"/>
    <lineage>
        <taxon>Eukaryota</taxon>
        <taxon>Fungi</taxon>
        <taxon>Dikarya</taxon>
        <taxon>Ascomycota</taxon>
        <taxon>Pezizomycotina</taxon>
        <taxon>Leotiomycetes</taxon>
        <taxon>Helotiales</taxon>
        <taxon>Tricladiaceae</taxon>
        <taxon>Cudoniella</taxon>
    </lineage>
</organism>
<gene>
    <name evidence="1" type="ORF">G7Y89_g2362</name>
</gene>
<evidence type="ECO:0000313" key="2">
    <source>
        <dbReference type="Proteomes" id="UP000566819"/>
    </source>
</evidence>
<reference evidence="1 2" key="1">
    <citation type="submission" date="2020-03" db="EMBL/GenBank/DDBJ databases">
        <title>Draft Genome Sequence of Cudoniella acicularis.</title>
        <authorList>
            <person name="Buettner E."/>
            <person name="Kellner H."/>
        </authorList>
    </citation>
    <scope>NUCLEOTIDE SEQUENCE [LARGE SCALE GENOMIC DNA]</scope>
    <source>
        <strain evidence="1 2">DSM 108380</strain>
    </source>
</reference>
<dbReference type="SUPFAM" id="SSF54791">
    <property type="entry name" value="Eukaryotic type KH-domain (KH-domain type I)"/>
    <property type="match status" value="1"/>
</dbReference>
<dbReference type="InterPro" id="IPR036612">
    <property type="entry name" value="KH_dom_type_1_sf"/>
</dbReference>
<dbReference type="OrthoDB" id="3565000at2759"/>
<keyword evidence="2" id="KW-1185">Reference proteome</keyword>
<evidence type="ECO:0000313" key="1">
    <source>
        <dbReference type="EMBL" id="KAF4635732.1"/>
    </source>
</evidence>
<sequence length="338" mass="36725">MTTAKAPTPNWTADSDIPVANTISPLAVPIRSHTNRQTLLSDSQMSSIDRAMATIKAKLDSMKVATESPQKPSKSQYEIELERAKRKLPKLSATSTSTRRWISSILARRLVSRLWLTSSTSNPACPCPALLSTAQIVSEVAATGMGVLAALMVALTPLPFYIDILSYSPNCGVLNGRGGCESLQEVFWMVPSNLWRPEQGKINESTGLCSATTNGLTKGLYIKGENRWAGDNMPTFKFVSLAPLGGKNGKFYDTLGVNSAGANYLCKYMNGKLIRDIEFMTKCKIEVTEQTCPGEDPGEIGFVGSEQDIKKAKQAVIDKIITSENGRITNVRPIKEIA</sequence>
<dbReference type="GO" id="GO:0003723">
    <property type="term" value="F:RNA binding"/>
    <property type="evidence" value="ECO:0007669"/>
    <property type="project" value="InterPro"/>
</dbReference>
<accession>A0A8H4RTG3</accession>